<keyword evidence="2" id="KW-0677">Repeat</keyword>
<dbReference type="InterPro" id="IPR047324">
    <property type="entry name" value="LbH_gamma_CA-like"/>
</dbReference>
<sequence>MTSPDAWPSRWDAPRIDAAAWVAPSAVVIGDVELAAGASLWPTVVARGDVCAIRVGEGSNVQDGAVLHGDPGQPVTIGADVTIGHRAVVHGATLEDGCLIGIGAIVLNGVTVGAGALVAAGAVVTRDVPAGALVMGAPAVVKRQLDAAAIEAQRQHARRYRQLAEVHAGLR</sequence>
<dbReference type="SUPFAM" id="SSF51161">
    <property type="entry name" value="Trimeric LpxA-like enzymes"/>
    <property type="match status" value="1"/>
</dbReference>
<dbReference type="Gene3D" id="2.160.10.10">
    <property type="entry name" value="Hexapeptide repeat proteins"/>
    <property type="match status" value="1"/>
</dbReference>
<evidence type="ECO:0000313" key="4">
    <source>
        <dbReference type="Proteomes" id="UP001304461"/>
    </source>
</evidence>
<dbReference type="PANTHER" id="PTHR13061">
    <property type="entry name" value="DYNACTIN SUBUNIT P25"/>
    <property type="match status" value="1"/>
</dbReference>
<evidence type="ECO:0000256" key="2">
    <source>
        <dbReference type="ARBA" id="ARBA00022737"/>
    </source>
</evidence>
<keyword evidence="4" id="KW-1185">Reference proteome</keyword>
<protein>
    <submittedName>
        <fullName evidence="3">Gamma carbonic anhydrase family protein</fullName>
    </submittedName>
</protein>
<organism evidence="3 4">
    <name type="scientific">Cyanobium gracile UHCC 0139</name>
    <dbReference type="NCBI Taxonomy" id="3110308"/>
    <lineage>
        <taxon>Bacteria</taxon>
        <taxon>Bacillati</taxon>
        <taxon>Cyanobacteriota</taxon>
        <taxon>Cyanophyceae</taxon>
        <taxon>Synechococcales</taxon>
        <taxon>Prochlorococcaceae</taxon>
        <taxon>Cyanobium</taxon>
    </lineage>
</organism>
<reference evidence="3 4" key="1">
    <citation type="submission" date="2023-12" db="EMBL/GenBank/DDBJ databases">
        <title>Baltic Sea Cyanobacteria.</title>
        <authorList>
            <person name="Delbaje E."/>
            <person name="Fewer D.P."/>
            <person name="Shishido T.K."/>
        </authorList>
    </citation>
    <scope>NUCLEOTIDE SEQUENCE [LARGE SCALE GENOMIC DNA]</scope>
    <source>
        <strain evidence="3 4">UHCC 0139</strain>
    </source>
</reference>
<dbReference type="Pfam" id="PF00132">
    <property type="entry name" value="Hexapep"/>
    <property type="match status" value="1"/>
</dbReference>
<dbReference type="PROSITE" id="PS00101">
    <property type="entry name" value="HEXAPEP_TRANSFERASES"/>
    <property type="match status" value="1"/>
</dbReference>
<dbReference type="CDD" id="cd04645">
    <property type="entry name" value="LbH_gamma_CA_like"/>
    <property type="match status" value="1"/>
</dbReference>
<dbReference type="EMBL" id="JAYGHX010000010">
    <property type="protein sequence ID" value="MEA5392345.1"/>
    <property type="molecule type" value="Genomic_DNA"/>
</dbReference>
<dbReference type="RefSeq" id="WP_323306302.1">
    <property type="nucleotide sequence ID" value="NZ_JAYGHX010000010.1"/>
</dbReference>
<dbReference type="InterPro" id="IPR018357">
    <property type="entry name" value="Hexapep_transf_CS"/>
</dbReference>
<gene>
    <name evidence="3" type="ORF">VB738_13870</name>
</gene>
<evidence type="ECO:0000256" key="1">
    <source>
        <dbReference type="ARBA" id="ARBA00022679"/>
    </source>
</evidence>
<dbReference type="InterPro" id="IPR011004">
    <property type="entry name" value="Trimer_LpxA-like_sf"/>
</dbReference>
<dbReference type="InterPro" id="IPR001451">
    <property type="entry name" value="Hexapep"/>
</dbReference>
<keyword evidence="1" id="KW-0808">Transferase</keyword>
<accession>A0ABU5RXG7</accession>
<proteinExistence type="predicted"/>
<dbReference type="InterPro" id="IPR050484">
    <property type="entry name" value="Transf_Hexapept/Carb_Anhydrase"/>
</dbReference>
<name>A0ABU5RXG7_9CYAN</name>
<dbReference type="Proteomes" id="UP001304461">
    <property type="component" value="Unassembled WGS sequence"/>
</dbReference>
<evidence type="ECO:0000313" key="3">
    <source>
        <dbReference type="EMBL" id="MEA5392345.1"/>
    </source>
</evidence>
<dbReference type="PANTHER" id="PTHR13061:SF29">
    <property type="entry name" value="GAMMA CARBONIC ANHYDRASE-LIKE 1, MITOCHONDRIAL-RELATED"/>
    <property type="match status" value="1"/>
</dbReference>
<comment type="caution">
    <text evidence="3">The sequence shown here is derived from an EMBL/GenBank/DDBJ whole genome shotgun (WGS) entry which is preliminary data.</text>
</comment>